<proteinExistence type="predicted"/>
<dbReference type="Proteomes" id="UP000626109">
    <property type="component" value="Unassembled WGS sequence"/>
</dbReference>
<dbReference type="AlphaFoldDB" id="A0A813IRH9"/>
<organism evidence="2 3">
    <name type="scientific">Polarella glacialis</name>
    <name type="common">Dinoflagellate</name>
    <dbReference type="NCBI Taxonomy" id="89957"/>
    <lineage>
        <taxon>Eukaryota</taxon>
        <taxon>Sar</taxon>
        <taxon>Alveolata</taxon>
        <taxon>Dinophyceae</taxon>
        <taxon>Suessiales</taxon>
        <taxon>Suessiaceae</taxon>
        <taxon>Polarella</taxon>
    </lineage>
</organism>
<gene>
    <name evidence="2" type="ORF">PGLA2088_LOCUS10588</name>
</gene>
<evidence type="ECO:0000313" key="2">
    <source>
        <dbReference type="EMBL" id="CAE8653730.1"/>
    </source>
</evidence>
<sequence>MGGRSRSRDQSSVWDRRAELRLRHEGGRSTHHSGIALASTTGKPWGTEARLCQLLCRATKSRAPAPRSLVSTFLPELLFLAFGSAPAPQPGTARCSAVQCSKACKVDSGAVQCRTVANWRSRSAQE</sequence>
<name>A0A813IRH9_POLGL</name>
<feature type="region of interest" description="Disordered" evidence="1">
    <location>
        <begin position="21"/>
        <end position="42"/>
    </location>
</feature>
<reference evidence="2" key="1">
    <citation type="submission" date="2021-02" db="EMBL/GenBank/DDBJ databases">
        <authorList>
            <person name="Dougan E. K."/>
            <person name="Rhodes N."/>
            <person name="Thang M."/>
            <person name="Chan C."/>
        </authorList>
    </citation>
    <scope>NUCLEOTIDE SEQUENCE</scope>
</reference>
<protein>
    <submittedName>
        <fullName evidence="2">Uncharacterized protein</fullName>
    </submittedName>
</protein>
<accession>A0A813IRH9</accession>
<dbReference type="EMBL" id="CAJNNW010011888">
    <property type="protein sequence ID" value="CAE8653730.1"/>
    <property type="molecule type" value="Genomic_DNA"/>
</dbReference>
<evidence type="ECO:0000256" key="1">
    <source>
        <dbReference type="SAM" id="MobiDB-lite"/>
    </source>
</evidence>
<evidence type="ECO:0000313" key="3">
    <source>
        <dbReference type="Proteomes" id="UP000626109"/>
    </source>
</evidence>
<comment type="caution">
    <text evidence="2">The sequence shown here is derived from an EMBL/GenBank/DDBJ whole genome shotgun (WGS) entry which is preliminary data.</text>
</comment>